<dbReference type="InterPro" id="IPR006076">
    <property type="entry name" value="FAD-dep_OxRdtase"/>
</dbReference>
<keyword evidence="1" id="KW-0560">Oxidoreductase</keyword>
<dbReference type="Pfam" id="PF01266">
    <property type="entry name" value="DAO"/>
    <property type="match status" value="1"/>
</dbReference>
<sequence length="388" mass="42788">MSQIFDVAVIGAGSIGTSCAYYNAKKGARVVLIDAGDIADSTSSRSDGNILVCDKQPGFDAIFAKASQDMFPKLENELEYKIEWTQKGSLYLTETEEEFEIASKFCSDMKECGIQMRMMDHQEVLDDEPYLAKDVYGGLETISDGSVYPIGLAYGFALAAERLGCVLSLHNPVTGIQKEEDYFMIQCKNGDILAKNIVNACGVRAPFIGKMVGLDIPIQARQGQILVSEQTFRVARRKVHEFGYMLTKFQSGSYERPVSERVKRNEVAFVFEPTASNNFLIGSSRSFVGEDIRSEIDVMQALAERAIRFFPVIADIKVIRAYSGLRPFTPDHMPIVSDTPVKGFYIAAGHEGDGIGLSPITGTCMADMIAGDKTFMDLSLLSFQRFCS</sequence>
<evidence type="ECO:0000313" key="4">
    <source>
        <dbReference type="Proteomes" id="UP000723714"/>
    </source>
</evidence>
<dbReference type="Proteomes" id="UP000723714">
    <property type="component" value="Unassembled WGS sequence"/>
</dbReference>
<dbReference type="RefSeq" id="WP_216240740.1">
    <property type="nucleotide sequence ID" value="NZ_JABACJ020000005.1"/>
</dbReference>
<accession>A0ABS6D294</accession>
<reference evidence="3 4" key="1">
    <citation type="submission" date="2021-06" db="EMBL/GenBank/DDBJ databases">
        <title>Faecalicatena sp. nov. isolated from porcine feces.</title>
        <authorList>
            <person name="Oh B.S."/>
            <person name="Lee J.H."/>
        </authorList>
    </citation>
    <scope>NUCLEOTIDE SEQUENCE [LARGE SCALE GENOMIC DNA]</scope>
    <source>
        <strain evidence="3 4">AGMB00832</strain>
    </source>
</reference>
<dbReference type="EMBL" id="JABACJ020000005">
    <property type="protein sequence ID" value="MBU3875703.1"/>
    <property type="molecule type" value="Genomic_DNA"/>
</dbReference>
<evidence type="ECO:0000259" key="2">
    <source>
        <dbReference type="Pfam" id="PF01266"/>
    </source>
</evidence>
<evidence type="ECO:0000256" key="1">
    <source>
        <dbReference type="ARBA" id="ARBA00023002"/>
    </source>
</evidence>
<proteinExistence type="predicted"/>
<keyword evidence="4" id="KW-1185">Reference proteome</keyword>
<gene>
    <name evidence="3" type="ORF">HGO97_007755</name>
</gene>
<protein>
    <submittedName>
        <fullName evidence="3">FAD-binding oxidoreductase</fullName>
    </submittedName>
</protein>
<dbReference type="PANTHER" id="PTHR13847:SF287">
    <property type="entry name" value="FAD-DEPENDENT OXIDOREDUCTASE DOMAIN-CONTAINING PROTEIN 1"/>
    <property type="match status" value="1"/>
</dbReference>
<comment type="caution">
    <text evidence="3">The sequence shown here is derived from an EMBL/GenBank/DDBJ whole genome shotgun (WGS) entry which is preliminary data.</text>
</comment>
<feature type="domain" description="FAD dependent oxidoreductase" evidence="2">
    <location>
        <begin position="6"/>
        <end position="368"/>
    </location>
</feature>
<dbReference type="PANTHER" id="PTHR13847">
    <property type="entry name" value="SARCOSINE DEHYDROGENASE-RELATED"/>
    <property type="match status" value="1"/>
</dbReference>
<organism evidence="3 4">
    <name type="scientific">Faecalicatena faecalis</name>
    <dbReference type="NCBI Taxonomy" id="2726362"/>
    <lineage>
        <taxon>Bacteria</taxon>
        <taxon>Bacillati</taxon>
        <taxon>Bacillota</taxon>
        <taxon>Clostridia</taxon>
        <taxon>Lachnospirales</taxon>
        <taxon>Lachnospiraceae</taxon>
        <taxon>Faecalicatena</taxon>
    </lineage>
</organism>
<name>A0ABS6D294_9FIRM</name>
<evidence type="ECO:0000313" key="3">
    <source>
        <dbReference type="EMBL" id="MBU3875703.1"/>
    </source>
</evidence>